<dbReference type="RefSeq" id="WP_094528823.1">
    <property type="nucleotide sequence ID" value="NZ_CAWPQU010000034.1"/>
</dbReference>
<proteinExistence type="predicted"/>
<dbReference type="EMBL" id="JACJQY010000004">
    <property type="protein sequence ID" value="MBD2315942.1"/>
    <property type="molecule type" value="Genomic_DNA"/>
</dbReference>
<reference evidence="1 2" key="1">
    <citation type="journal article" date="2020" name="ISME J.">
        <title>Comparative genomics reveals insights into cyanobacterial evolution and habitat adaptation.</title>
        <authorList>
            <person name="Chen M.Y."/>
            <person name="Teng W.K."/>
            <person name="Zhao L."/>
            <person name="Hu C.X."/>
            <person name="Zhou Y.K."/>
            <person name="Han B.P."/>
            <person name="Song L.R."/>
            <person name="Shu W.S."/>
        </authorList>
    </citation>
    <scope>NUCLEOTIDE SEQUENCE [LARGE SCALE GENOMIC DNA]</scope>
    <source>
        <strain evidence="1 2">FACHB-1050</strain>
    </source>
</reference>
<organism evidence="1 2">
    <name type="scientific">Phormidium tenue FACHB-1050</name>
    <dbReference type="NCBI Taxonomy" id="2692857"/>
    <lineage>
        <taxon>Bacteria</taxon>
        <taxon>Bacillati</taxon>
        <taxon>Cyanobacteriota</taxon>
        <taxon>Cyanophyceae</taxon>
        <taxon>Oscillatoriophycideae</taxon>
        <taxon>Oscillatoriales</taxon>
        <taxon>Oscillatoriaceae</taxon>
        <taxon>Phormidium</taxon>
    </lineage>
</organism>
<accession>A0ABR8C5D2</accession>
<evidence type="ECO:0000313" key="2">
    <source>
        <dbReference type="Proteomes" id="UP000618445"/>
    </source>
</evidence>
<comment type="caution">
    <text evidence="1">The sequence shown here is derived from an EMBL/GenBank/DDBJ whole genome shotgun (WGS) entry which is preliminary data.</text>
</comment>
<dbReference type="Proteomes" id="UP000618445">
    <property type="component" value="Unassembled WGS sequence"/>
</dbReference>
<gene>
    <name evidence="1" type="ORF">H6G05_03650</name>
</gene>
<sequence>MLTSFEGLYRNGQIKITDLPTGIPDGTKVIVTFLKSDEINLESLGINRADAQILRASLFTFAEEWDSPEMSIYDNYDVAKKH</sequence>
<name>A0ABR8C5D2_9CYAN</name>
<protein>
    <submittedName>
        <fullName evidence="1">Uncharacterized protein</fullName>
    </submittedName>
</protein>
<evidence type="ECO:0000313" key="1">
    <source>
        <dbReference type="EMBL" id="MBD2315942.1"/>
    </source>
</evidence>
<keyword evidence="2" id="KW-1185">Reference proteome</keyword>